<feature type="domain" description="Gram-positive pilin subunit D1 N-terminal" evidence="2">
    <location>
        <begin position="39"/>
        <end position="190"/>
    </location>
</feature>
<evidence type="ECO:0000313" key="5">
    <source>
        <dbReference type="Proteomes" id="UP000051922"/>
    </source>
</evidence>
<evidence type="ECO:0000313" key="4">
    <source>
        <dbReference type="EMBL" id="KRL88123.1"/>
    </source>
</evidence>
<dbReference type="Pfam" id="PF17802">
    <property type="entry name" value="SpaA"/>
    <property type="match status" value="1"/>
</dbReference>
<proteinExistence type="predicted"/>
<protein>
    <submittedName>
        <fullName evidence="4">Pilus subunit protein</fullName>
    </submittedName>
</protein>
<name>A0A0R1UEW4_9LACO</name>
<dbReference type="Gene3D" id="2.60.40.10">
    <property type="entry name" value="Immunoglobulins"/>
    <property type="match status" value="2"/>
</dbReference>
<comment type="caution">
    <text evidence="4">The sequence shown here is derived from an EMBL/GenBank/DDBJ whole genome shotgun (WGS) entry which is preliminary data.</text>
</comment>
<dbReference type="SUPFAM" id="SSF49478">
    <property type="entry name" value="Cna protein B-type domain"/>
    <property type="match status" value="1"/>
</dbReference>
<dbReference type="STRING" id="1423783.FC50_GL000318"/>
<gene>
    <name evidence="4" type="ORF">FC50_GL000318</name>
</gene>
<dbReference type="PATRIC" id="fig|1423783.4.peg.329"/>
<accession>A0A0R1UEW4</accession>
<dbReference type="Proteomes" id="UP000051922">
    <property type="component" value="Unassembled WGS sequence"/>
</dbReference>
<dbReference type="Pfam" id="PF16555">
    <property type="entry name" value="GramPos_pilinD1"/>
    <property type="match status" value="1"/>
</dbReference>
<evidence type="ECO:0000259" key="3">
    <source>
        <dbReference type="Pfam" id="PF17802"/>
    </source>
</evidence>
<dbReference type="Gene3D" id="2.60.40.740">
    <property type="match status" value="1"/>
</dbReference>
<evidence type="ECO:0000256" key="1">
    <source>
        <dbReference type="SAM" id="Phobius"/>
    </source>
</evidence>
<dbReference type="AlphaFoldDB" id="A0A0R1UEW4"/>
<sequence length="497" mass="53146">MKRAKFGYWGSLIAALVLMISVLASLAAIRPVGAASSPATVGITIHKLKLTDNTTITNNGLEQGNLGPTLQDAGFTVYNISKQFYAEYTGKNGDELVARYTNDLTSLGNYQDGLVGSEQLTGPTGQASWTSLPAKTELGSGASVDSVYLILETTVPGTVTSGAQPMIVALPVKNPAGAGTLSNIHLYPKNYGIDKVLLDEEGNAATDTQRYEVGQPFTYQAKFTVPSNITSMKEFRIWDAFEGSGVVYDGIDSVTVNGDSSKDYLADFNAHSSFAFSGANTRWDYNFTLNDANAKAFYASLAGKTITVKYSAHITEDAVPDVAVGNKFYVNYTTDTGNKHELEDDSTKVTTGGHKFKKVSSTTGATLKGAEFVVRNATDKYALVAHDKVTWVDDRDDATTYTSGEDGKVVVKGLADGTYELVETAAPDGYQTMTKTTGFTIVAGSFGEEKTIDVKNDPNTFGYLPMTGGMGWVLFILAGVGLMGAAMLMMRRRNTQA</sequence>
<dbReference type="InterPro" id="IPR013783">
    <property type="entry name" value="Ig-like_fold"/>
</dbReference>
<keyword evidence="5" id="KW-1185">Reference proteome</keyword>
<dbReference type="InterPro" id="IPR026466">
    <property type="entry name" value="Fim_isopep_form_D2_dom"/>
</dbReference>
<organism evidence="4 5">
    <name type="scientific">Lacticaseibacillus pantheris DSM 15945 = JCM 12539 = NBRC 106106</name>
    <dbReference type="NCBI Taxonomy" id="1423783"/>
    <lineage>
        <taxon>Bacteria</taxon>
        <taxon>Bacillati</taxon>
        <taxon>Bacillota</taxon>
        <taxon>Bacilli</taxon>
        <taxon>Lactobacillales</taxon>
        <taxon>Lactobacillaceae</taxon>
        <taxon>Lacticaseibacillus</taxon>
    </lineage>
</organism>
<keyword evidence="1" id="KW-0472">Membrane</keyword>
<dbReference type="NCBIfam" id="NF033902">
    <property type="entry name" value="iso_D2_wall_anc"/>
    <property type="match status" value="1"/>
</dbReference>
<dbReference type="OrthoDB" id="2249722at2"/>
<keyword evidence="1" id="KW-0812">Transmembrane</keyword>
<dbReference type="InterPro" id="IPR048052">
    <property type="entry name" value="FM1-like"/>
</dbReference>
<feature type="domain" description="SpaA-like prealbumin fold" evidence="3">
    <location>
        <begin position="355"/>
        <end position="445"/>
    </location>
</feature>
<feature type="transmembrane region" description="Helical" evidence="1">
    <location>
        <begin position="469"/>
        <end position="490"/>
    </location>
</feature>
<dbReference type="EMBL" id="AZFJ01000007">
    <property type="protein sequence ID" value="KRL88123.1"/>
    <property type="molecule type" value="Genomic_DNA"/>
</dbReference>
<dbReference type="InterPro" id="IPR032364">
    <property type="entry name" value="GramPos_pilinD1_N"/>
</dbReference>
<dbReference type="NCBIfam" id="TIGR01167">
    <property type="entry name" value="LPXTG_anchor"/>
    <property type="match status" value="1"/>
</dbReference>
<keyword evidence="1" id="KW-1133">Transmembrane helix</keyword>
<evidence type="ECO:0000259" key="2">
    <source>
        <dbReference type="Pfam" id="PF16555"/>
    </source>
</evidence>
<dbReference type="NCBIfam" id="TIGR04226">
    <property type="entry name" value="RrgB_K2N_iso_D2"/>
    <property type="match status" value="1"/>
</dbReference>
<reference evidence="4 5" key="1">
    <citation type="journal article" date="2015" name="Genome Announc.">
        <title>Expanding the biotechnology potential of lactobacilli through comparative genomics of 213 strains and associated genera.</title>
        <authorList>
            <person name="Sun Z."/>
            <person name="Harris H.M."/>
            <person name="McCann A."/>
            <person name="Guo C."/>
            <person name="Argimon S."/>
            <person name="Zhang W."/>
            <person name="Yang X."/>
            <person name="Jeffery I.B."/>
            <person name="Cooney J.C."/>
            <person name="Kagawa T.F."/>
            <person name="Liu W."/>
            <person name="Song Y."/>
            <person name="Salvetti E."/>
            <person name="Wrobel A."/>
            <person name="Rasinkangas P."/>
            <person name="Parkhill J."/>
            <person name="Rea M.C."/>
            <person name="O'Sullivan O."/>
            <person name="Ritari J."/>
            <person name="Douillard F.P."/>
            <person name="Paul Ross R."/>
            <person name="Yang R."/>
            <person name="Briner A.E."/>
            <person name="Felis G.E."/>
            <person name="de Vos W.M."/>
            <person name="Barrangou R."/>
            <person name="Klaenhammer T.R."/>
            <person name="Caufield P.W."/>
            <person name="Cui Y."/>
            <person name="Zhang H."/>
            <person name="O'Toole P.W."/>
        </authorList>
    </citation>
    <scope>NUCLEOTIDE SEQUENCE [LARGE SCALE GENOMIC DNA]</scope>
    <source>
        <strain evidence="4 5">DSM 15945</strain>
    </source>
</reference>
<dbReference type="InterPro" id="IPR041033">
    <property type="entry name" value="SpaA_PFL_dom_1"/>
</dbReference>
<dbReference type="RefSeq" id="WP_056956160.1">
    <property type="nucleotide sequence ID" value="NZ_AZFJ01000007.1"/>
</dbReference>